<protein>
    <submittedName>
        <fullName evidence="2">Uncharacterized protein</fullName>
    </submittedName>
</protein>
<comment type="caution">
    <text evidence="2">The sequence shown here is derived from an EMBL/GenBank/DDBJ whole genome shotgun (WGS) entry which is preliminary data.</text>
</comment>
<organism evidence="2 3">
    <name type="scientific">Eragrostis curvula</name>
    <name type="common">weeping love grass</name>
    <dbReference type="NCBI Taxonomy" id="38414"/>
    <lineage>
        <taxon>Eukaryota</taxon>
        <taxon>Viridiplantae</taxon>
        <taxon>Streptophyta</taxon>
        <taxon>Embryophyta</taxon>
        <taxon>Tracheophyta</taxon>
        <taxon>Spermatophyta</taxon>
        <taxon>Magnoliopsida</taxon>
        <taxon>Liliopsida</taxon>
        <taxon>Poales</taxon>
        <taxon>Poaceae</taxon>
        <taxon>PACMAD clade</taxon>
        <taxon>Chloridoideae</taxon>
        <taxon>Eragrostideae</taxon>
        <taxon>Eragrostidinae</taxon>
        <taxon>Eragrostis</taxon>
    </lineage>
</organism>
<accession>A0A5J9VSV9</accession>
<name>A0A5J9VSV9_9POAL</name>
<dbReference type="Proteomes" id="UP000324897">
    <property type="component" value="Chromosome 4"/>
</dbReference>
<keyword evidence="1" id="KW-0472">Membrane</keyword>
<keyword evidence="3" id="KW-1185">Reference proteome</keyword>
<evidence type="ECO:0000256" key="1">
    <source>
        <dbReference type="SAM" id="Phobius"/>
    </source>
</evidence>
<dbReference type="AlphaFoldDB" id="A0A5J9VSV9"/>
<evidence type="ECO:0000313" key="2">
    <source>
        <dbReference type="EMBL" id="TVU38494.1"/>
    </source>
</evidence>
<feature type="non-terminal residue" evidence="2">
    <location>
        <position position="166"/>
    </location>
</feature>
<dbReference type="EMBL" id="RWGY01000007">
    <property type="protein sequence ID" value="TVU38494.1"/>
    <property type="molecule type" value="Genomic_DNA"/>
</dbReference>
<feature type="transmembrane region" description="Helical" evidence="1">
    <location>
        <begin position="94"/>
        <end position="121"/>
    </location>
</feature>
<reference evidence="2 3" key="1">
    <citation type="journal article" date="2019" name="Sci. Rep.">
        <title>A high-quality genome of Eragrostis curvula grass provides insights into Poaceae evolution and supports new strategies to enhance forage quality.</title>
        <authorList>
            <person name="Carballo J."/>
            <person name="Santos B.A.C.M."/>
            <person name="Zappacosta D."/>
            <person name="Garbus I."/>
            <person name="Selva J.P."/>
            <person name="Gallo C.A."/>
            <person name="Diaz A."/>
            <person name="Albertini E."/>
            <person name="Caccamo M."/>
            <person name="Echenique V."/>
        </authorList>
    </citation>
    <scope>NUCLEOTIDE SEQUENCE [LARGE SCALE GENOMIC DNA]</scope>
    <source>
        <strain evidence="3">cv. Victoria</strain>
        <tissue evidence="2">Leaf</tissue>
    </source>
</reference>
<keyword evidence="1" id="KW-0812">Transmembrane</keyword>
<gene>
    <name evidence="2" type="ORF">EJB05_11867</name>
</gene>
<keyword evidence="1" id="KW-1133">Transmembrane helix</keyword>
<evidence type="ECO:0000313" key="3">
    <source>
        <dbReference type="Proteomes" id="UP000324897"/>
    </source>
</evidence>
<sequence>FKSGLFYVHPPSIQLEVVELIDGAAAGGDALPRQHMLLPNFRKRKLNKQETKTNSATTSKSPKVKIFGKTTRTTTVTYGSYGQSVKPRGHVDNFFISGFAVNFLRIGILASAISIIATLMLDLHRLITRTNPILMEHCFKGANSAHKLPLSNKDIFQFVALDQQRY</sequence>
<dbReference type="Gramene" id="TVU38494">
    <property type="protein sequence ID" value="TVU38494"/>
    <property type="gene ID" value="EJB05_11867"/>
</dbReference>
<proteinExistence type="predicted"/>
<feature type="non-terminal residue" evidence="2">
    <location>
        <position position="1"/>
    </location>
</feature>